<evidence type="ECO:0000256" key="3">
    <source>
        <dbReference type="SAM" id="MobiDB-lite"/>
    </source>
</evidence>
<reference evidence="5 6" key="1">
    <citation type="journal article" date="2021" name="Comput. Struct. Biotechnol. J.">
        <title>De novo genome assembly of the potent medicinal plant Rehmannia glutinosa using nanopore technology.</title>
        <authorList>
            <person name="Ma L."/>
            <person name="Dong C."/>
            <person name="Song C."/>
            <person name="Wang X."/>
            <person name="Zheng X."/>
            <person name="Niu Y."/>
            <person name="Chen S."/>
            <person name="Feng W."/>
        </authorList>
    </citation>
    <scope>NUCLEOTIDE SEQUENCE [LARGE SCALE GENOMIC DNA]</scope>
    <source>
        <strain evidence="5">DH-2019</strain>
    </source>
</reference>
<sequence length="919" mass="107259">MEIDGKVQQILKFLKEEDGNARKEPLTDLIEDFHNHYLSLYTRYDNLTEELRKKAHSKHGKDSSSSSSDSSDSDDSPKKKGKKNGQVKNNFDNDTDVVKQELEMALLEVGDLKRKLAATIDEKEELYLEYQSALSKAQEAQRIILDFRTEGQKWNEEKSKLLNENADLSIEVESARKLQAELSQKLEDMNRERESLITAKEAAFFGIEEEKKNVEELRIINSQLQHEKHTLQIELEEANGQLSTLQEKLESAENEIDKLRQMQKASEELANKNLELEEHVKSKTREISEFQIQIETLMEDLKNRVSEQQKTLEEKENLMLEVKDINLELNSVSNLKQELEEQLRTKGEDLSQLQEENTKLQSRNSEMEKELMEKENELSTLQKKFEYGESEASAHIMALTADINSLQEQLSSLGAEKSEANIILEKKGREMSEFLIQIEKLKEELSSKTVDGERVLELKETLAAQLNDLQLELETLRRQKGELEDQINSTLDEGNQLREEKYGLEDKISEFEKTILERGLELIAIQKNLEDVQNEASNQIAALKEQINSLHSEKSELEVLIERLKQEYTESLTQAENQQTELLNKISEQERKLKQQDDAFVKLSEEQKQLEVQFQNCAESLRSSEKKIEEMTDQFQRDIDAKNQEINLLEENIEDLKTELEMKIDEINTLVDNMRTTEVKQRLTTQKLRITEQVLGEKEESHEKRVEKLQEEQKLLEERIATLSGIIAVYKEAQVKLVTEISEKVNETFMGIDTFSMKFEEDYGHLESRIYEIVNELKVTRNWISVNNAEKDRLKNEIASLVQQLNDEKEHELLLTVKIGELETILRHDEDERKRLIQTVKQREEKMGELEKMIEERDEKMGELERKMNEKDNGILSLGEEKREAIRQLCIWIDYHHNRYDDLKDMILKTRGGRRQVAT</sequence>
<evidence type="ECO:0000259" key="4">
    <source>
        <dbReference type="PROSITE" id="PS51774"/>
    </source>
</evidence>
<comment type="caution">
    <text evidence="5">The sequence shown here is derived from an EMBL/GenBank/DDBJ whole genome shotgun (WGS) entry which is preliminary data.</text>
</comment>
<name>A0ABR0VUC2_REHGL</name>
<evidence type="ECO:0000256" key="2">
    <source>
        <dbReference type="SAM" id="Coils"/>
    </source>
</evidence>
<dbReference type="PANTHER" id="PTHR47357:SF1">
    <property type="entry name" value="SPINDLE POLE BODY COMPONENT 110"/>
    <property type="match status" value="1"/>
</dbReference>
<dbReference type="InterPro" id="IPR011684">
    <property type="entry name" value="NAB"/>
</dbReference>
<feature type="region of interest" description="Disordered" evidence="3">
    <location>
        <begin position="52"/>
        <end position="94"/>
    </location>
</feature>
<keyword evidence="6" id="KW-1185">Reference proteome</keyword>
<proteinExistence type="predicted"/>
<feature type="coiled-coil region" evidence="2">
    <location>
        <begin position="784"/>
        <end position="870"/>
    </location>
</feature>
<dbReference type="Gene3D" id="1.10.287.1490">
    <property type="match status" value="1"/>
</dbReference>
<evidence type="ECO:0000313" key="5">
    <source>
        <dbReference type="EMBL" id="KAK6137350.1"/>
    </source>
</evidence>
<organism evidence="5 6">
    <name type="scientific">Rehmannia glutinosa</name>
    <name type="common">Chinese foxglove</name>
    <dbReference type="NCBI Taxonomy" id="99300"/>
    <lineage>
        <taxon>Eukaryota</taxon>
        <taxon>Viridiplantae</taxon>
        <taxon>Streptophyta</taxon>
        <taxon>Embryophyta</taxon>
        <taxon>Tracheophyta</taxon>
        <taxon>Spermatophyta</taxon>
        <taxon>Magnoliopsida</taxon>
        <taxon>eudicotyledons</taxon>
        <taxon>Gunneridae</taxon>
        <taxon>Pentapetalae</taxon>
        <taxon>asterids</taxon>
        <taxon>lamiids</taxon>
        <taxon>Lamiales</taxon>
        <taxon>Orobanchaceae</taxon>
        <taxon>Rehmannieae</taxon>
        <taxon>Rehmannia</taxon>
    </lineage>
</organism>
<feature type="domain" description="NAB" evidence="4">
    <location>
        <begin position="1"/>
        <end position="51"/>
    </location>
</feature>
<dbReference type="PROSITE" id="PS51774">
    <property type="entry name" value="NAB"/>
    <property type="match status" value="1"/>
</dbReference>
<feature type="region of interest" description="Disordered" evidence="3">
    <location>
        <begin position="345"/>
        <end position="369"/>
    </location>
</feature>
<dbReference type="PANTHER" id="PTHR47357">
    <property type="entry name" value="COP1-INTERACTIVE PROTEIN 1"/>
    <property type="match status" value="1"/>
</dbReference>
<dbReference type="EMBL" id="JABTTQ020000847">
    <property type="protein sequence ID" value="KAK6137350.1"/>
    <property type="molecule type" value="Genomic_DNA"/>
</dbReference>
<keyword evidence="1 2" id="KW-0175">Coiled coil</keyword>
<evidence type="ECO:0000313" key="6">
    <source>
        <dbReference type="Proteomes" id="UP001318860"/>
    </source>
</evidence>
<gene>
    <name evidence="5" type="ORF">DH2020_028910</name>
</gene>
<protein>
    <recommendedName>
        <fullName evidence="4">NAB domain-containing protein</fullName>
    </recommendedName>
</protein>
<feature type="compositionally biased region" description="Polar residues" evidence="3">
    <location>
        <begin position="351"/>
        <end position="363"/>
    </location>
</feature>
<dbReference type="Proteomes" id="UP001318860">
    <property type="component" value="Unassembled WGS sequence"/>
</dbReference>
<feature type="coiled-coil region" evidence="2">
    <location>
        <begin position="526"/>
        <end position="726"/>
    </location>
</feature>
<accession>A0ABR0VUC2</accession>
<evidence type="ECO:0000256" key="1">
    <source>
        <dbReference type="ARBA" id="ARBA00023054"/>
    </source>
</evidence>